<dbReference type="AlphaFoldDB" id="D9WKF3"/>
<reference evidence="2 3" key="1">
    <citation type="submission" date="2009-02" db="EMBL/GenBank/DDBJ databases">
        <title>Annotation of Streptomyces hygroscopicus strain ATCC 53653.</title>
        <authorList>
            <consortium name="The Broad Institute Genome Sequencing Platform"/>
            <consortium name="Broad Institute Microbial Sequencing Center"/>
            <person name="Fischbach M."/>
            <person name="Godfrey P."/>
            <person name="Ward D."/>
            <person name="Young S."/>
            <person name="Zeng Q."/>
            <person name="Koehrsen M."/>
            <person name="Alvarado L."/>
            <person name="Berlin A.M."/>
            <person name="Bochicchio J."/>
            <person name="Borenstein D."/>
            <person name="Chapman S.B."/>
            <person name="Chen Z."/>
            <person name="Engels R."/>
            <person name="Freedman E."/>
            <person name="Gellesch M."/>
            <person name="Goldberg J."/>
            <person name="Griggs A."/>
            <person name="Gujja S."/>
            <person name="Heilman E.R."/>
            <person name="Heiman D.I."/>
            <person name="Hepburn T.A."/>
            <person name="Howarth C."/>
            <person name="Jen D."/>
            <person name="Larson L."/>
            <person name="Lewis B."/>
            <person name="Mehta T."/>
            <person name="Park D."/>
            <person name="Pearson M."/>
            <person name="Richards J."/>
            <person name="Roberts A."/>
            <person name="Saif S."/>
            <person name="Shea T.D."/>
            <person name="Shenoy N."/>
            <person name="Sisk P."/>
            <person name="Stolte C."/>
            <person name="Sykes S.N."/>
            <person name="Thomson T."/>
            <person name="Walk T."/>
            <person name="White J."/>
            <person name="Yandava C."/>
            <person name="Straight P."/>
            <person name="Clardy J."/>
            <person name="Hung D."/>
            <person name="Kolter R."/>
            <person name="Mekalanos J."/>
            <person name="Walker S."/>
            <person name="Walsh C.T."/>
            <person name="Wieland-Brown L.C."/>
            <person name="Haas B."/>
            <person name="Nusbaum C."/>
            <person name="Birren B."/>
        </authorList>
    </citation>
    <scope>NUCLEOTIDE SEQUENCE [LARGE SCALE GENOMIC DNA]</scope>
    <source>
        <strain evidence="2 3">ATCC 53653</strain>
    </source>
</reference>
<dbReference type="STRING" id="457427.SSOG_05401"/>
<name>D9WKF3_9ACTN</name>
<feature type="region of interest" description="Disordered" evidence="1">
    <location>
        <begin position="1"/>
        <end position="49"/>
    </location>
</feature>
<feature type="region of interest" description="Disordered" evidence="1">
    <location>
        <begin position="54"/>
        <end position="73"/>
    </location>
</feature>
<keyword evidence="3" id="KW-1185">Reference proteome</keyword>
<feature type="compositionally biased region" description="Basic residues" evidence="1">
    <location>
        <begin position="54"/>
        <end position="63"/>
    </location>
</feature>
<proteinExistence type="predicted"/>
<organism evidence="2 3">
    <name type="scientific">Streptomyces himastatinicus ATCC 53653</name>
    <dbReference type="NCBI Taxonomy" id="457427"/>
    <lineage>
        <taxon>Bacteria</taxon>
        <taxon>Bacillati</taxon>
        <taxon>Actinomycetota</taxon>
        <taxon>Actinomycetes</taxon>
        <taxon>Kitasatosporales</taxon>
        <taxon>Streptomycetaceae</taxon>
        <taxon>Streptomyces</taxon>
        <taxon>Streptomyces violaceusniger group</taxon>
    </lineage>
</organism>
<evidence type="ECO:0000313" key="3">
    <source>
        <dbReference type="Proteomes" id="UP000003963"/>
    </source>
</evidence>
<dbReference type="EMBL" id="GG657754">
    <property type="protein sequence ID" value="EFL25687.1"/>
    <property type="molecule type" value="Genomic_DNA"/>
</dbReference>
<evidence type="ECO:0000256" key="1">
    <source>
        <dbReference type="SAM" id="MobiDB-lite"/>
    </source>
</evidence>
<feature type="compositionally biased region" description="Basic and acidic residues" evidence="1">
    <location>
        <begin position="1"/>
        <end position="11"/>
    </location>
</feature>
<feature type="compositionally biased region" description="Basic and acidic residues" evidence="1">
    <location>
        <begin position="64"/>
        <end position="73"/>
    </location>
</feature>
<accession>D9WKF3</accession>
<dbReference type="Proteomes" id="UP000003963">
    <property type="component" value="Unassembled WGS sequence"/>
</dbReference>
<protein>
    <submittedName>
        <fullName evidence="2">Uncharacterized protein</fullName>
    </submittedName>
</protein>
<sequence length="73" mass="8204">MSDEQQPHRPDPGSGWQPMPHGPEYDAESTAFVQLPPDFQFPEPGDPAATRLGTARRARHRVHPAADARRFLF</sequence>
<dbReference type="HOGENOM" id="CLU_2703281_0_0_11"/>
<gene>
    <name evidence="2" type="ORF">SSOG_05401</name>
</gene>
<dbReference type="RefSeq" id="WP_009717490.1">
    <property type="nucleotide sequence ID" value="NZ_GG657754.1"/>
</dbReference>
<evidence type="ECO:0000313" key="2">
    <source>
        <dbReference type="EMBL" id="EFL25687.1"/>
    </source>
</evidence>